<evidence type="ECO:0000313" key="2">
    <source>
        <dbReference type="Proteomes" id="UP000012138"/>
    </source>
</evidence>
<evidence type="ECO:0000313" key="1">
    <source>
        <dbReference type="EMBL" id="EMO89841.1"/>
    </source>
</evidence>
<proteinExistence type="predicted"/>
<protein>
    <submittedName>
        <fullName evidence="1">Uncharacterized protein</fullName>
    </submittedName>
</protein>
<gene>
    <name evidence="1" type="ORF">LEP1GSC024_0852</name>
</gene>
<dbReference type="EMBL" id="AKXB02000076">
    <property type="protein sequence ID" value="EMO89841.1"/>
    <property type="molecule type" value="Genomic_DNA"/>
</dbReference>
<accession>M6YD98</accession>
<dbReference type="Proteomes" id="UP000012138">
    <property type="component" value="Unassembled WGS sequence"/>
</dbReference>
<dbReference type="AlphaFoldDB" id="M6YD98"/>
<sequence length="37" mass="4119">MSIEGIVSCVFSGNIEKLCPMSISLIIKLKKNQFIFS</sequence>
<comment type="caution">
    <text evidence="1">The sequence shown here is derived from an EMBL/GenBank/DDBJ whole genome shotgun (WGS) entry which is preliminary data.</text>
</comment>
<reference evidence="1 2" key="1">
    <citation type="submission" date="2013-01" db="EMBL/GenBank/DDBJ databases">
        <authorList>
            <person name="Harkins D.M."/>
            <person name="Durkin A.S."/>
            <person name="Brinkac L.M."/>
            <person name="Haft D.H."/>
            <person name="Selengut J.D."/>
            <person name="Sanka R."/>
            <person name="DePew J."/>
            <person name="Purushe J."/>
            <person name="Whelen A.C."/>
            <person name="Vinetz J.M."/>
            <person name="Sutton G.G."/>
            <person name="Nierman W.C."/>
            <person name="Fouts D.E."/>
        </authorList>
    </citation>
    <scope>NUCLEOTIDE SEQUENCE [LARGE SCALE GENOMIC DNA]</scope>
    <source>
        <strain evidence="1 2">2001034031</strain>
    </source>
</reference>
<organism evidence="1 2">
    <name type="scientific">Leptospira noguchii str. 2001034031</name>
    <dbReference type="NCBI Taxonomy" id="1193053"/>
    <lineage>
        <taxon>Bacteria</taxon>
        <taxon>Pseudomonadati</taxon>
        <taxon>Spirochaetota</taxon>
        <taxon>Spirochaetia</taxon>
        <taxon>Leptospirales</taxon>
        <taxon>Leptospiraceae</taxon>
        <taxon>Leptospira</taxon>
    </lineage>
</organism>
<name>M6YD98_9LEPT</name>